<sequence>MLLAHGSPDPRSSQAACDVAQRLETRLAGPIVRVAYLDHDWPTLTAAIGRALDSGEISTVQVLPLLLSQASHALRDVPAAVARAERDHRFKISVGQTIGMQLTLALALDSQFEAGAPIVLAWAGGRTALAQAATQILVQEWHDATGREIVAAASSESGDHLAQAAAELLKRTQRRPGFATFTLFPGILADQVAKAASAAGLAATGPLYESPALIEILNTRLSQIPPL</sequence>
<dbReference type="Gene3D" id="3.40.50.1400">
    <property type="match status" value="1"/>
</dbReference>
<dbReference type="EMBL" id="CAFBPZ010000036">
    <property type="protein sequence ID" value="CAB5037771.1"/>
    <property type="molecule type" value="Genomic_DNA"/>
</dbReference>
<dbReference type="GO" id="GO:0046872">
    <property type="term" value="F:metal ion binding"/>
    <property type="evidence" value="ECO:0007669"/>
    <property type="project" value="UniProtKB-KW"/>
</dbReference>
<dbReference type="GO" id="GO:0016829">
    <property type="term" value="F:lyase activity"/>
    <property type="evidence" value="ECO:0007669"/>
    <property type="project" value="UniProtKB-KW"/>
</dbReference>
<name>A0A6J7EXX5_9ZZZZ</name>
<organism evidence="3">
    <name type="scientific">freshwater metagenome</name>
    <dbReference type="NCBI Taxonomy" id="449393"/>
    <lineage>
        <taxon>unclassified sequences</taxon>
        <taxon>metagenomes</taxon>
        <taxon>ecological metagenomes</taxon>
    </lineage>
</organism>
<dbReference type="CDD" id="cd03416">
    <property type="entry name" value="CbiX_SirB_N"/>
    <property type="match status" value="1"/>
</dbReference>
<keyword evidence="1" id="KW-0479">Metal-binding</keyword>
<dbReference type="InterPro" id="IPR050963">
    <property type="entry name" value="Sirohydro_Cobaltochel/CbiX"/>
</dbReference>
<evidence type="ECO:0000256" key="1">
    <source>
        <dbReference type="ARBA" id="ARBA00022723"/>
    </source>
</evidence>
<dbReference type="InterPro" id="IPR002762">
    <property type="entry name" value="CbiX-like"/>
</dbReference>
<gene>
    <name evidence="3" type="ORF">UFOPK3495_00016</name>
    <name evidence="4" type="ORF">UFOPK4237_00700</name>
</gene>
<dbReference type="SUPFAM" id="SSF53800">
    <property type="entry name" value="Chelatase"/>
    <property type="match status" value="1"/>
</dbReference>
<keyword evidence="2" id="KW-0456">Lyase</keyword>
<evidence type="ECO:0000313" key="4">
    <source>
        <dbReference type="EMBL" id="CAB5037771.1"/>
    </source>
</evidence>
<proteinExistence type="predicted"/>
<accession>A0A6J7EXX5</accession>
<reference evidence="3" key="1">
    <citation type="submission" date="2020-05" db="EMBL/GenBank/DDBJ databases">
        <authorList>
            <person name="Chiriac C."/>
            <person name="Salcher M."/>
            <person name="Ghai R."/>
            <person name="Kavagutti S V."/>
        </authorList>
    </citation>
    <scope>NUCLEOTIDE SEQUENCE</scope>
</reference>
<evidence type="ECO:0000256" key="2">
    <source>
        <dbReference type="ARBA" id="ARBA00023239"/>
    </source>
</evidence>
<protein>
    <submittedName>
        <fullName evidence="3">Unannotated protein</fullName>
    </submittedName>
</protein>
<dbReference type="Pfam" id="PF01903">
    <property type="entry name" value="CbiX"/>
    <property type="match status" value="1"/>
</dbReference>
<dbReference type="PANTHER" id="PTHR33542:SF5">
    <property type="entry name" value="FERROCHELATASE CHE1"/>
    <property type="match status" value="1"/>
</dbReference>
<evidence type="ECO:0000313" key="3">
    <source>
        <dbReference type="EMBL" id="CAB4887251.1"/>
    </source>
</evidence>
<dbReference type="EMBL" id="CAFBMC010000001">
    <property type="protein sequence ID" value="CAB4887251.1"/>
    <property type="molecule type" value="Genomic_DNA"/>
</dbReference>
<dbReference type="AlphaFoldDB" id="A0A6J7EXX5"/>
<dbReference type="PANTHER" id="PTHR33542">
    <property type="entry name" value="SIROHYDROCHLORIN FERROCHELATASE, CHLOROPLASTIC"/>
    <property type="match status" value="1"/>
</dbReference>